<dbReference type="GeneID" id="20083362"/>
<accession>A0A024U5K4</accession>
<gene>
    <name evidence="1" type="ORF">H310_06312</name>
</gene>
<dbReference type="AlphaFoldDB" id="A0A024U5K4"/>
<name>A0A024U5K4_9STRA</name>
<protein>
    <submittedName>
        <fullName evidence="1">Uncharacterized protein</fullName>
    </submittedName>
</protein>
<dbReference type="RefSeq" id="XP_008869544.1">
    <property type="nucleotide sequence ID" value="XM_008871322.1"/>
</dbReference>
<proteinExistence type="predicted"/>
<dbReference type="EMBL" id="KI913962">
    <property type="protein sequence ID" value="ETW01696.1"/>
    <property type="molecule type" value="Genomic_DNA"/>
</dbReference>
<evidence type="ECO:0000313" key="1">
    <source>
        <dbReference type="EMBL" id="ETW01696.1"/>
    </source>
</evidence>
<organism evidence="1">
    <name type="scientific">Aphanomyces invadans</name>
    <dbReference type="NCBI Taxonomy" id="157072"/>
    <lineage>
        <taxon>Eukaryota</taxon>
        <taxon>Sar</taxon>
        <taxon>Stramenopiles</taxon>
        <taxon>Oomycota</taxon>
        <taxon>Saprolegniomycetes</taxon>
        <taxon>Saprolegniales</taxon>
        <taxon>Verrucalvaceae</taxon>
        <taxon>Aphanomyces</taxon>
    </lineage>
</organism>
<sequence length="111" mass="12512">MPNPWYTFWCIASLSAWKSSDVLSTWSSDIYAAPPASNVPVVMPTMSLTCTLSVFFSTCNPSCLDRRRVIMSGVTRMRHLAILTPRLFVLIRFITIPSLPSWRTNSMYSAS</sequence>
<dbReference type="VEuPathDB" id="FungiDB:H310_06312"/>
<reference evidence="1" key="1">
    <citation type="submission" date="2013-12" db="EMBL/GenBank/DDBJ databases">
        <title>The Genome Sequence of Aphanomyces invadans NJM9701.</title>
        <authorList>
            <consortium name="The Broad Institute Genomics Platform"/>
            <person name="Russ C."/>
            <person name="Tyler B."/>
            <person name="van West P."/>
            <person name="Dieguez-Uribeondo J."/>
            <person name="Young S.K."/>
            <person name="Zeng Q."/>
            <person name="Gargeya S."/>
            <person name="Fitzgerald M."/>
            <person name="Abouelleil A."/>
            <person name="Alvarado L."/>
            <person name="Chapman S.B."/>
            <person name="Gainer-Dewar J."/>
            <person name="Goldberg J."/>
            <person name="Griggs A."/>
            <person name="Gujja S."/>
            <person name="Hansen M."/>
            <person name="Howarth C."/>
            <person name="Imamovic A."/>
            <person name="Ireland A."/>
            <person name="Larimer J."/>
            <person name="McCowan C."/>
            <person name="Murphy C."/>
            <person name="Pearson M."/>
            <person name="Poon T.W."/>
            <person name="Priest M."/>
            <person name="Roberts A."/>
            <person name="Saif S."/>
            <person name="Shea T."/>
            <person name="Sykes S."/>
            <person name="Wortman J."/>
            <person name="Nusbaum C."/>
            <person name="Birren B."/>
        </authorList>
    </citation>
    <scope>NUCLEOTIDE SEQUENCE [LARGE SCALE GENOMIC DNA]</scope>
    <source>
        <strain evidence="1">NJM9701</strain>
    </source>
</reference>